<dbReference type="EMBL" id="JAUTXU010000030">
    <property type="protein sequence ID" value="KAK3718716.1"/>
    <property type="molecule type" value="Genomic_DNA"/>
</dbReference>
<sequence length="272" mass="30753">MASRITQQFGWLDLSTDARPSYALVCEKATGQKGTNLVKYKGRWMTEKRATLLGNIDKKKFPIIGLPFDARACVLSHLCPTMNVRVYLRGVRGQPPSEMPLPAVVHAGDRKLRLEAIIVTIKQSTLEIHSGPGNAKLQEYLASLDFSSTGETNLITGFEAVRSLTFPYFSRFPHHHPAITANNDIELMKKSSNLRKVCLNFVWPELFEHGTSQKSVAQLRAEYRLDGMLELGKLKKLILMAPNTRVVHELAAWFEGEYAARDRMLEVERDFH</sequence>
<gene>
    <name evidence="1" type="ORF">LTR37_004935</name>
</gene>
<name>A0ACC3NL17_9PEZI</name>
<keyword evidence="2" id="KW-1185">Reference proteome</keyword>
<comment type="caution">
    <text evidence="1">The sequence shown here is derived from an EMBL/GenBank/DDBJ whole genome shotgun (WGS) entry which is preliminary data.</text>
</comment>
<evidence type="ECO:0000313" key="2">
    <source>
        <dbReference type="Proteomes" id="UP001281147"/>
    </source>
</evidence>
<reference evidence="1" key="1">
    <citation type="submission" date="2023-07" db="EMBL/GenBank/DDBJ databases">
        <title>Black Yeasts Isolated from many extreme environments.</title>
        <authorList>
            <person name="Coleine C."/>
            <person name="Stajich J.E."/>
            <person name="Selbmann L."/>
        </authorList>
    </citation>
    <scope>NUCLEOTIDE SEQUENCE</scope>
    <source>
        <strain evidence="1">CCFEE 5714</strain>
    </source>
</reference>
<accession>A0ACC3NL17</accession>
<organism evidence="1 2">
    <name type="scientific">Vermiconidia calcicola</name>
    <dbReference type="NCBI Taxonomy" id="1690605"/>
    <lineage>
        <taxon>Eukaryota</taxon>
        <taxon>Fungi</taxon>
        <taxon>Dikarya</taxon>
        <taxon>Ascomycota</taxon>
        <taxon>Pezizomycotina</taxon>
        <taxon>Dothideomycetes</taxon>
        <taxon>Dothideomycetidae</taxon>
        <taxon>Mycosphaerellales</taxon>
        <taxon>Extremaceae</taxon>
        <taxon>Vermiconidia</taxon>
    </lineage>
</organism>
<evidence type="ECO:0000313" key="1">
    <source>
        <dbReference type="EMBL" id="KAK3718716.1"/>
    </source>
</evidence>
<protein>
    <submittedName>
        <fullName evidence="1">Uncharacterized protein</fullName>
    </submittedName>
</protein>
<dbReference type="Proteomes" id="UP001281147">
    <property type="component" value="Unassembled WGS sequence"/>
</dbReference>
<proteinExistence type="predicted"/>